<evidence type="ECO:0000313" key="3">
    <source>
        <dbReference type="Proteomes" id="UP000221359"/>
    </source>
</evidence>
<proteinExistence type="predicted"/>
<feature type="region of interest" description="Disordered" evidence="1">
    <location>
        <begin position="242"/>
        <end position="333"/>
    </location>
</feature>
<feature type="compositionally biased region" description="Polar residues" evidence="1">
    <location>
        <begin position="298"/>
        <end position="310"/>
    </location>
</feature>
<sequence>MRIADGHYAERIDDAQELSRSLVAGAAPMYPPKSWFEDPALDRLTPITITADGRVFGHIADWNRDHMGLPPGVRPPRSNTDYAFFKTGALKTEEGEEVAVGNLTLAGGHAPLNASAGKAVEHYDNTASAIADINVGEDAHGIWISGGLRPGASEENIRALRASAPSGDWRPINDNLELVAVCQVNTPGFPVARTLVASGEMTALVAAGASHLYELQLERMAMASLESLETRVASLEVAVTAAAKPKKNDDSAAKSDNSSDSKGDDAVNDFKQKDANKGSDAGEPKDVKADEKKEDTTEVSNDGETESNQGKKAPQKPKLPAKKASKKPLSKSS</sequence>
<reference evidence="2 3" key="1">
    <citation type="journal article" date="2015" name="PLoS ONE">
        <title>Lysis to Kill: Evaluation of the Lytic Abilities, and Genomics of Nine Bacteriophages Infective for Gordonia spp. and Their Potential Use in Activated Sludge Foam Biocontrol.</title>
        <authorList>
            <person name="Dyson Z.A."/>
            <person name="Tucci J."/>
            <person name="Seviour R.J."/>
            <person name="Petrovski S."/>
        </authorList>
    </citation>
    <scope>NUCLEOTIDE SEQUENCE [LARGE SCALE GENOMIC DNA]</scope>
</reference>
<evidence type="ECO:0000256" key="1">
    <source>
        <dbReference type="SAM" id="MobiDB-lite"/>
    </source>
</evidence>
<organism evidence="2 3">
    <name type="scientific">Gordonia phage GMA2</name>
    <dbReference type="NCBI Taxonomy" id="1647283"/>
    <lineage>
        <taxon>Viruses</taxon>
        <taxon>Duplodnaviria</taxon>
        <taxon>Heunggongvirae</taxon>
        <taxon>Uroviricota</taxon>
        <taxon>Caudoviricetes</taxon>
        <taxon>Gimaduovirus</taxon>
        <taxon>Gimaduovirus GMA2</taxon>
    </lineage>
</organism>
<protein>
    <submittedName>
        <fullName evidence="2">Uncharacterized protein</fullName>
    </submittedName>
</protein>
<feature type="compositionally biased region" description="Basic and acidic residues" evidence="1">
    <location>
        <begin position="246"/>
        <end position="296"/>
    </location>
</feature>
<keyword evidence="3" id="KW-1185">Reference proteome</keyword>
<name>A0A0K0N6U3_9CAUD</name>
<feature type="compositionally biased region" description="Basic residues" evidence="1">
    <location>
        <begin position="313"/>
        <end position="333"/>
    </location>
</feature>
<evidence type="ECO:0000313" key="2">
    <source>
        <dbReference type="EMBL" id="AKJ72550.1"/>
    </source>
</evidence>
<dbReference type="EMBL" id="KR063281">
    <property type="protein sequence ID" value="AKJ72550.1"/>
    <property type="molecule type" value="Genomic_DNA"/>
</dbReference>
<accession>A0A0K0N6U3</accession>
<dbReference type="Proteomes" id="UP000221359">
    <property type="component" value="Segment"/>
</dbReference>
<gene>
    <name evidence="2" type="ORF">GMA2_12</name>
</gene>